<evidence type="ECO:0000256" key="3">
    <source>
        <dbReference type="ARBA" id="ARBA00035294"/>
    </source>
</evidence>
<accession>A0A134AC87</accession>
<evidence type="ECO:0000313" key="6">
    <source>
        <dbReference type="Proteomes" id="UP000070442"/>
    </source>
</evidence>
<proteinExistence type="inferred from homology"/>
<dbReference type="PATRIC" id="fig|755172.3.peg.1385"/>
<dbReference type="SUPFAM" id="SSF54995">
    <property type="entry name" value="Ribosomal protein S6"/>
    <property type="match status" value="1"/>
</dbReference>
<keyword evidence="6" id="KW-1185">Reference proteome</keyword>
<keyword evidence="4 5" id="KW-0689">Ribosomal protein</keyword>
<dbReference type="OrthoDB" id="9812702at2"/>
<dbReference type="GO" id="GO:0003735">
    <property type="term" value="F:structural constituent of ribosome"/>
    <property type="evidence" value="ECO:0007669"/>
    <property type="project" value="InterPro"/>
</dbReference>
<protein>
    <recommendedName>
        <fullName evidence="3 4">Small ribosomal subunit protein bS6</fullName>
    </recommendedName>
</protein>
<dbReference type="PANTHER" id="PTHR21011:SF1">
    <property type="entry name" value="SMALL RIBOSOMAL SUBUNIT PROTEIN BS6M"/>
    <property type="match status" value="1"/>
</dbReference>
<dbReference type="HAMAP" id="MF_00360">
    <property type="entry name" value="Ribosomal_bS6"/>
    <property type="match status" value="1"/>
</dbReference>
<dbReference type="GO" id="GO:0005737">
    <property type="term" value="C:cytoplasm"/>
    <property type="evidence" value="ECO:0007669"/>
    <property type="project" value="UniProtKB-ARBA"/>
</dbReference>
<evidence type="ECO:0000313" key="5">
    <source>
        <dbReference type="EMBL" id="KXB65329.1"/>
    </source>
</evidence>
<dbReference type="Gene3D" id="3.30.70.60">
    <property type="match status" value="1"/>
</dbReference>
<comment type="similarity">
    <text evidence="1 4">Belongs to the bacterial ribosomal protein bS6 family.</text>
</comment>
<evidence type="ECO:0000256" key="4">
    <source>
        <dbReference type="HAMAP-Rule" id="MF_00360"/>
    </source>
</evidence>
<dbReference type="EMBL" id="LSDG01000043">
    <property type="protein sequence ID" value="KXB65329.1"/>
    <property type="molecule type" value="Genomic_DNA"/>
</dbReference>
<dbReference type="InterPro" id="IPR035980">
    <property type="entry name" value="Ribosomal_bS6_sf"/>
</dbReference>
<sequence>MNNYEVILMFYPDVESERREKQYDRLKKIIADHGTIKSEDEWGTRKLAYEIEDYKEAFYTLVEFQAEPEAIKEFSRIAGISDTVMRHMVVRVDE</sequence>
<organism evidence="5 6">
    <name type="scientific">Aedoeadaptatus coxii</name>
    <dbReference type="NCBI Taxonomy" id="755172"/>
    <lineage>
        <taxon>Bacteria</taxon>
        <taxon>Bacillati</taxon>
        <taxon>Bacillota</taxon>
        <taxon>Tissierellia</taxon>
        <taxon>Tissierellales</taxon>
        <taxon>Peptoniphilaceae</taxon>
        <taxon>Aedoeadaptatus</taxon>
    </lineage>
</organism>
<dbReference type="Proteomes" id="UP000070442">
    <property type="component" value="Unassembled WGS sequence"/>
</dbReference>
<evidence type="ECO:0000256" key="1">
    <source>
        <dbReference type="ARBA" id="ARBA00009512"/>
    </source>
</evidence>
<dbReference type="InterPro" id="IPR014717">
    <property type="entry name" value="Transl_elong_EF1B/ribsomal_bS6"/>
</dbReference>
<name>A0A134AC87_9FIRM</name>
<comment type="caution">
    <text evidence="5">The sequence shown here is derived from an EMBL/GenBank/DDBJ whole genome shotgun (WGS) entry which is preliminary data.</text>
</comment>
<comment type="function">
    <text evidence="2 4">Binds together with bS18 to 16S ribosomal RNA.</text>
</comment>
<keyword evidence="4" id="KW-0694">RNA-binding</keyword>
<dbReference type="CDD" id="cd00473">
    <property type="entry name" value="bS6"/>
    <property type="match status" value="1"/>
</dbReference>
<dbReference type="STRING" id="755172.HMPREF1863_01425"/>
<dbReference type="RefSeq" id="WP_068368852.1">
    <property type="nucleotide sequence ID" value="NZ_CAIJCT010000004.1"/>
</dbReference>
<dbReference type="AlphaFoldDB" id="A0A134AC87"/>
<dbReference type="Pfam" id="PF01250">
    <property type="entry name" value="Ribosomal_S6"/>
    <property type="match status" value="1"/>
</dbReference>
<dbReference type="GO" id="GO:1990904">
    <property type="term" value="C:ribonucleoprotein complex"/>
    <property type="evidence" value="ECO:0007669"/>
    <property type="project" value="UniProtKB-KW"/>
</dbReference>
<dbReference type="GO" id="GO:0070181">
    <property type="term" value="F:small ribosomal subunit rRNA binding"/>
    <property type="evidence" value="ECO:0007669"/>
    <property type="project" value="TreeGrafter"/>
</dbReference>
<dbReference type="NCBIfam" id="TIGR00166">
    <property type="entry name" value="S6"/>
    <property type="match status" value="1"/>
</dbReference>
<dbReference type="GO" id="GO:0005840">
    <property type="term" value="C:ribosome"/>
    <property type="evidence" value="ECO:0007669"/>
    <property type="project" value="UniProtKB-KW"/>
</dbReference>
<gene>
    <name evidence="4" type="primary">rpsF</name>
    <name evidence="5" type="ORF">HMPREF1863_01425</name>
</gene>
<evidence type="ECO:0000256" key="2">
    <source>
        <dbReference type="ARBA" id="ARBA00035104"/>
    </source>
</evidence>
<reference evidence="6" key="1">
    <citation type="submission" date="2016-01" db="EMBL/GenBank/DDBJ databases">
        <authorList>
            <person name="Mitreva M."/>
            <person name="Pepin K.H."/>
            <person name="Mihindukulasuriya K.A."/>
            <person name="Fulton R."/>
            <person name="Fronick C."/>
            <person name="O'Laughlin M."/>
            <person name="Miner T."/>
            <person name="Herter B."/>
            <person name="Rosa B.A."/>
            <person name="Cordes M."/>
            <person name="Tomlinson C."/>
            <person name="Wollam A."/>
            <person name="Palsikar V.B."/>
            <person name="Mardis E.R."/>
            <person name="Wilson R.K."/>
        </authorList>
    </citation>
    <scope>NUCLEOTIDE SEQUENCE [LARGE SCALE GENOMIC DNA]</scope>
    <source>
        <strain evidence="6">DNF00729</strain>
    </source>
</reference>
<dbReference type="InterPro" id="IPR020814">
    <property type="entry name" value="Ribosomal_S6_plastid/chlpt"/>
</dbReference>
<dbReference type="GO" id="GO:0006412">
    <property type="term" value="P:translation"/>
    <property type="evidence" value="ECO:0007669"/>
    <property type="project" value="UniProtKB-UniRule"/>
</dbReference>
<keyword evidence="4" id="KW-0699">rRNA-binding</keyword>
<dbReference type="PANTHER" id="PTHR21011">
    <property type="entry name" value="MITOCHONDRIAL 28S RIBOSOMAL PROTEIN S6"/>
    <property type="match status" value="1"/>
</dbReference>
<dbReference type="InterPro" id="IPR000529">
    <property type="entry name" value="Ribosomal_bS6"/>
</dbReference>
<keyword evidence="4" id="KW-0687">Ribonucleoprotein</keyword>